<dbReference type="PROSITE" id="PS01163">
    <property type="entry name" value="GAL_P_UDP_TRANSF_II"/>
    <property type="match status" value="1"/>
</dbReference>
<dbReference type="HAMAP" id="MF_00571">
    <property type="entry name" value="GalP_UDP_trans"/>
    <property type="match status" value="1"/>
</dbReference>
<keyword evidence="5 10" id="KW-0963">Cytoplasm</keyword>
<comment type="catalytic activity">
    <reaction evidence="1 10">
        <text>alpha-D-galactose 1-phosphate + UDP-alpha-D-glucose = alpha-D-glucose 1-phosphate + UDP-alpha-D-galactose</text>
        <dbReference type="Rhea" id="RHEA:13989"/>
        <dbReference type="ChEBI" id="CHEBI:58336"/>
        <dbReference type="ChEBI" id="CHEBI:58601"/>
        <dbReference type="ChEBI" id="CHEBI:58885"/>
        <dbReference type="ChEBI" id="CHEBI:66914"/>
        <dbReference type="EC" id="2.7.7.12"/>
    </reaction>
</comment>
<evidence type="ECO:0000256" key="5">
    <source>
        <dbReference type="ARBA" id="ARBA00022490"/>
    </source>
</evidence>
<dbReference type="GO" id="GO:0005737">
    <property type="term" value="C:cytoplasm"/>
    <property type="evidence" value="ECO:0007669"/>
    <property type="project" value="UniProtKB-SubCell"/>
</dbReference>
<dbReference type="GO" id="GO:0006012">
    <property type="term" value="P:galactose metabolic process"/>
    <property type="evidence" value="ECO:0007669"/>
    <property type="project" value="UniProtKB-UniRule"/>
</dbReference>
<dbReference type="PATRIC" id="fig|1410657.5.peg.1055"/>
<accession>A0A0R2HAB7</accession>
<evidence type="ECO:0000256" key="6">
    <source>
        <dbReference type="ARBA" id="ARBA00022679"/>
    </source>
</evidence>
<dbReference type="UniPathway" id="UPA00214"/>
<feature type="domain" description="Galactose-1-phosphate uridyl transferase C-terminal" evidence="12">
    <location>
        <begin position="261"/>
        <end position="437"/>
    </location>
</feature>
<comment type="caution">
    <text evidence="13">The sequence shown here is derived from an EMBL/GenBank/DDBJ whole genome shotgun (WGS) entry which is preliminary data.</text>
</comment>
<dbReference type="PIRSF" id="PIRSF006005">
    <property type="entry name" value="GalT_BS"/>
    <property type="match status" value="1"/>
</dbReference>
<comment type="pathway">
    <text evidence="3 10">Carbohydrate metabolism; galactose metabolism.</text>
</comment>
<dbReference type="EMBL" id="JQBL01000027">
    <property type="protein sequence ID" value="KRN49182.1"/>
    <property type="molecule type" value="Genomic_DNA"/>
</dbReference>
<evidence type="ECO:0000313" key="13">
    <source>
        <dbReference type="EMBL" id="KRN49182.1"/>
    </source>
</evidence>
<feature type="domain" description="Galactose-1-phosphate uridyl transferase N-terminal" evidence="11">
    <location>
        <begin position="40"/>
        <end position="245"/>
    </location>
</feature>
<keyword evidence="8 10" id="KW-0299">Galactose metabolism</keyword>
<sequence>MIELKFYQDYNEDEKEIFIMNKEICQLINYALKKQLIYEEDVDYCINQLLDLFHLDEFTKIETEDAPLEEILEAMLEYAVAHNLCKDDITSKDLFDTRIMDKVMPRPHEVIQDFNNRYAHSPHDATDYFYNLSISSNYIRMNRVNKNIKFKRDTKYGPLAITINLSKPEKDPKEIAKARLLKSSGYPQCLLCKENVGFAGDLRRPARENHRIIPLNLSNNRYYLQYSPYVYYNEHCIVFNEEHIPMKIDHQTFTHLLDFIEQFPHYMLGSNADLPIVGGSILTHDHYQGGAYHFPIEDAKVITNYQIEGCHVELLHWPLSTIRLTSPSKDRLVQLADHILEDWIDYDDTSRHIISHTEDTRHNTITPIARRSGNDYQMDLVLRNNRTTADYPLGIFHPHQENHHIKKENIGLIEVMGLAILPARLKEEMSLLKDCLLKKKTIDDYECLLKHKEWFNELSKKDITEDNVDEIIKQGLADVFTSVLEDAGVYKMDEDGIKGFKKFVNYTLKGEIL</sequence>
<evidence type="ECO:0000256" key="4">
    <source>
        <dbReference type="ARBA" id="ARBA00008706"/>
    </source>
</evidence>
<comment type="similarity">
    <text evidence="4 10">Belongs to the galactose-1-phosphate uridylyltransferase type 2 family.</text>
</comment>
<evidence type="ECO:0000259" key="12">
    <source>
        <dbReference type="Pfam" id="PF02744"/>
    </source>
</evidence>
<dbReference type="NCBIfam" id="NF003629">
    <property type="entry name" value="PRK05270.1-2"/>
    <property type="match status" value="1"/>
</dbReference>
<protein>
    <recommendedName>
        <fullName evidence="10">Galactose-1-phosphate uridylyltransferase</fullName>
        <shortName evidence="10">Gal-1-P uridylyltransferase</shortName>
        <ecNumber evidence="10">2.7.7.12</ecNumber>
    </recommendedName>
    <alternativeName>
        <fullName evidence="10">UDP-glucose--hexose-1-phosphate uridylyltransferase</fullName>
    </alternativeName>
</protein>
<evidence type="ECO:0000256" key="7">
    <source>
        <dbReference type="ARBA" id="ARBA00022695"/>
    </source>
</evidence>
<gene>
    <name evidence="10" type="primary">galT</name>
    <name evidence="13" type="ORF">IV49_GL001014</name>
</gene>
<dbReference type="AlphaFoldDB" id="A0A0R2HAB7"/>
<evidence type="ECO:0000259" key="11">
    <source>
        <dbReference type="Pfam" id="PF01087"/>
    </source>
</evidence>
<dbReference type="EC" id="2.7.7.12" evidence="10"/>
<dbReference type="Pfam" id="PF02744">
    <property type="entry name" value="GalP_UDP_tr_C"/>
    <property type="match status" value="1"/>
</dbReference>
<evidence type="ECO:0000256" key="9">
    <source>
        <dbReference type="ARBA" id="ARBA00023277"/>
    </source>
</evidence>
<evidence type="ECO:0000256" key="8">
    <source>
        <dbReference type="ARBA" id="ARBA00023144"/>
    </source>
</evidence>
<evidence type="ECO:0000313" key="14">
    <source>
        <dbReference type="Proteomes" id="UP000051841"/>
    </source>
</evidence>
<keyword evidence="9 10" id="KW-0119">Carbohydrate metabolism</keyword>
<keyword evidence="7 10" id="KW-0548">Nucleotidyltransferase</keyword>
<dbReference type="Proteomes" id="UP000051841">
    <property type="component" value="Unassembled WGS sequence"/>
</dbReference>
<evidence type="ECO:0000256" key="3">
    <source>
        <dbReference type="ARBA" id="ARBA00004947"/>
    </source>
</evidence>
<evidence type="ECO:0000256" key="10">
    <source>
        <dbReference type="HAMAP-Rule" id="MF_00571"/>
    </source>
</evidence>
<name>A0A0R2HAB7_9FIRM</name>
<dbReference type="PANTHER" id="PTHR39191:SF1">
    <property type="entry name" value="DUF4922 DOMAIN-CONTAINING PROTEIN"/>
    <property type="match status" value="1"/>
</dbReference>
<dbReference type="GO" id="GO:0008108">
    <property type="term" value="F:UDP-glucose:hexose-1-phosphate uridylyltransferase activity"/>
    <property type="evidence" value="ECO:0007669"/>
    <property type="project" value="UniProtKB-UniRule"/>
</dbReference>
<keyword evidence="14" id="KW-1185">Reference proteome</keyword>
<reference evidence="13 14" key="1">
    <citation type="journal article" date="2015" name="Genome Announc.">
        <title>Expanding the biotechnology potential of lactobacilli through comparative genomics of 213 strains and associated genera.</title>
        <authorList>
            <person name="Sun Z."/>
            <person name="Harris H.M."/>
            <person name="McCann A."/>
            <person name="Guo C."/>
            <person name="Argimon S."/>
            <person name="Zhang W."/>
            <person name="Yang X."/>
            <person name="Jeffery I.B."/>
            <person name="Cooney J.C."/>
            <person name="Kagawa T.F."/>
            <person name="Liu W."/>
            <person name="Song Y."/>
            <person name="Salvetti E."/>
            <person name="Wrobel A."/>
            <person name="Rasinkangas P."/>
            <person name="Parkhill J."/>
            <person name="Rea M.C."/>
            <person name="O'Sullivan O."/>
            <person name="Ritari J."/>
            <person name="Douillard F.P."/>
            <person name="Paul Ross R."/>
            <person name="Yang R."/>
            <person name="Briner A.E."/>
            <person name="Felis G.E."/>
            <person name="de Vos W.M."/>
            <person name="Barrangou R."/>
            <person name="Klaenhammer T.R."/>
            <person name="Caufield P.W."/>
            <person name="Cui Y."/>
            <person name="Zhang H."/>
            <person name="O'Toole P.W."/>
        </authorList>
    </citation>
    <scope>NUCLEOTIDE SEQUENCE [LARGE SCALE GENOMIC DNA]</scope>
    <source>
        <strain evidence="13 14">DSM 20405</strain>
    </source>
</reference>
<evidence type="ECO:0000256" key="1">
    <source>
        <dbReference type="ARBA" id="ARBA00001107"/>
    </source>
</evidence>
<organism evidence="13 14">
    <name type="scientific">Kandleria vitulina DSM 20405</name>
    <dbReference type="NCBI Taxonomy" id="1410657"/>
    <lineage>
        <taxon>Bacteria</taxon>
        <taxon>Bacillati</taxon>
        <taxon>Bacillota</taxon>
        <taxon>Erysipelotrichia</taxon>
        <taxon>Erysipelotrichales</taxon>
        <taxon>Coprobacillaceae</taxon>
        <taxon>Kandleria</taxon>
    </lineage>
</organism>
<dbReference type="PANTHER" id="PTHR39191">
    <property type="entry name" value="GALACTOSE-1-PHOSPHATE URIDYLYLTRANSFERASE"/>
    <property type="match status" value="1"/>
</dbReference>
<keyword evidence="6 10" id="KW-0808">Transferase</keyword>
<dbReference type="InterPro" id="IPR005849">
    <property type="entry name" value="GalP_Utransf_N"/>
</dbReference>
<dbReference type="InterPro" id="IPR005850">
    <property type="entry name" value="GalP_Utransf_C"/>
</dbReference>
<dbReference type="InterPro" id="IPR023425">
    <property type="entry name" value="GalP_uridyl_Trfase_II_CS"/>
</dbReference>
<comment type="subcellular location">
    <subcellularLocation>
        <location evidence="2 10">Cytoplasm</location>
    </subcellularLocation>
</comment>
<dbReference type="InterPro" id="IPR000766">
    <property type="entry name" value="GalP_uridyl_Trfase_II"/>
</dbReference>
<proteinExistence type="inferred from homology"/>
<evidence type="ECO:0000256" key="2">
    <source>
        <dbReference type="ARBA" id="ARBA00004496"/>
    </source>
</evidence>
<dbReference type="Pfam" id="PF01087">
    <property type="entry name" value="GalP_UDP_transf"/>
    <property type="match status" value="1"/>
</dbReference>